<reference evidence="3 4" key="1">
    <citation type="submission" date="2019-03" db="EMBL/GenBank/DDBJ databases">
        <title>Genome sequence of Thiobacillaceae bacterium LSR1, a sulfur-oxidizing bacterium isolated from freshwater sediment.</title>
        <authorList>
            <person name="Li S."/>
        </authorList>
    </citation>
    <scope>NUCLEOTIDE SEQUENCE [LARGE SCALE GENOMIC DNA]</scope>
    <source>
        <strain evidence="3 4">LSR1</strain>
    </source>
</reference>
<keyword evidence="2" id="KW-0732">Signal</keyword>
<dbReference type="Proteomes" id="UP000295443">
    <property type="component" value="Unassembled WGS sequence"/>
</dbReference>
<feature type="chain" id="PRO_5020273210" evidence="2">
    <location>
        <begin position="26"/>
        <end position="345"/>
    </location>
</feature>
<keyword evidence="1" id="KW-0378">Hydrolase</keyword>
<comment type="caution">
    <text evidence="3">The sequence shown here is derived from an EMBL/GenBank/DDBJ whole genome shotgun (WGS) entry which is preliminary data.</text>
</comment>
<accession>A0A4R1B1A2</accession>
<evidence type="ECO:0000313" key="3">
    <source>
        <dbReference type="EMBL" id="TCJ11792.1"/>
    </source>
</evidence>
<sequence>MTKSSRGMRSLLAVLLLAVSGWASAQMSFGSIVVFGSSLSDPGNAFSLLAHPVDGLSLDGSVIHNTPPYDALDESLVPGAPYARGGHHFSNGATWIEQFAQGRGLAGDVAPAFRSGNGKARNYAVGGARATNYDDRVNLPQQVDAFLGDVGGAAPGDALYVIEIGSNDIRDALVRFLTVYQTSGGDQAQATAAASAVITDALGQIGYEMQRLSYAGARKFLVWNAPRIALTPAVRAFGPLAQAVADSLTDGFNYGLANNVLTPLGGLGIEIAQLDISSHMTAIIADPDSYGLSNVTDACVTPGLAPFTCGQPDGYFFWDGIHPTKAIHAVIGNLTAATLAAYPGP</sequence>
<dbReference type="InterPro" id="IPR001087">
    <property type="entry name" value="GDSL"/>
</dbReference>
<dbReference type="Gene3D" id="3.40.50.1110">
    <property type="entry name" value="SGNH hydrolase"/>
    <property type="match status" value="1"/>
</dbReference>
<proteinExistence type="predicted"/>
<keyword evidence="4" id="KW-1185">Reference proteome</keyword>
<dbReference type="InterPro" id="IPR036514">
    <property type="entry name" value="SGNH_hydro_sf"/>
</dbReference>
<dbReference type="RefSeq" id="WP_131448676.1">
    <property type="nucleotide sequence ID" value="NZ_SJZB01000049.1"/>
</dbReference>
<dbReference type="AlphaFoldDB" id="A0A4R1B1A2"/>
<dbReference type="GO" id="GO:0016788">
    <property type="term" value="F:hydrolase activity, acting on ester bonds"/>
    <property type="evidence" value="ECO:0007669"/>
    <property type="project" value="InterPro"/>
</dbReference>
<protein>
    <submittedName>
        <fullName evidence="3">GDSL family lipase</fullName>
    </submittedName>
</protein>
<feature type="signal peptide" evidence="2">
    <location>
        <begin position="1"/>
        <end position="25"/>
    </location>
</feature>
<dbReference type="Pfam" id="PF00657">
    <property type="entry name" value="Lipase_GDSL"/>
    <property type="match status" value="1"/>
</dbReference>
<name>A0A4R1B1A2_9PROT</name>
<dbReference type="EMBL" id="SJZB01000049">
    <property type="protein sequence ID" value="TCJ11792.1"/>
    <property type="molecule type" value="Genomic_DNA"/>
</dbReference>
<dbReference type="PANTHER" id="PTHR45648:SF22">
    <property type="entry name" value="GDSL LIPASE_ACYLHYDROLASE FAMILY PROTEIN (AFU_ORTHOLOGUE AFUA_4G14700)"/>
    <property type="match status" value="1"/>
</dbReference>
<evidence type="ECO:0000256" key="1">
    <source>
        <dbReference type="ARBA" id="ARBA00022801"/>
    </source>
</evidence>
<dbReference type="InterPro" id="IPR051058">
    <property type="entry name" value="GDSL_Est/Lipase"/>
</dbReference>
<dbReference type="PANTHER" id="PTHR45648">
    <property type="entry name" value="GDSL LIPASE/ACYLHYDROLASE FAMILY PROTEIN (AFU_ORTHOLOGUE AFUA_4G14700)"/>
    <property type="match status" value="1"/>
</dbReference>
<organism evidence="3 4">
    <name type="scientific">Parasulfuritortus cantonensis</name>
    <dbReference type="NCBI Taxonomy" id="2528202"/>
    <lineage>
        <taxon>Bacteria</taxon>
        <taxon>Pseudomonadati</taxon>
        <taxon>Pseudomonadota</taxon>
        <taxon>Betaproteobacteria</taxon>
        <taxon>Nitrosomonadales</taxon>
        <taxon>Thiobacillaceae</taxon>
        <taxon>Parasulfuritortus</taxon>
    </lineage>
</organism>
<dbReference type="CDD" id="cd01846">
    <property type="entry name" value="fatty_acyltransferase_like"/>
    <property type="match status" value="1"/>
</dbReference>
<gene>
    <name evidence="3" type="ORF">EZJ19_14135</name>
</gene>
<evidence type="ECO:0000313" key="4">
    <source>
        <dbReference type="Proteomes" id="UP000295443"/>
    </source>
</evidence>
<dbReference type="SUPFAM" id="SSF52266">
    <property type="entry name" value="SGNH hydrolase"/>
    <property type="match status" value="1"/>
</dbReference>
<evidence type="ECO:0000256" key="2">
    <source>
        <dbReference type="SAM" id="SignalP"/>
    </source>
</evidence>
<dbReference type="OrthoDB" id="5292073at2"/>